<dbReference type="RefSeq" id="XP_006674508.1">
    <property type="nucleotide sequence ID" value="XM_006674445.1"/>
</dbReference>
<dbReference type="Proteomes" id="UP000001610">
    <property type="component" value="Unassembled WGS sequence"/>
</dbReference>
<reference evidence="1 2" key="1">
    <citation type="journal article" date="2011" name="Genome Biol.">
        <title>Genome sequence of the insect pathogenic fungus Cordyceps militaris, a valued traditional Chinese medicine.</title>
        <authorList>
            <person name="Zheng P."/>
            <person name="Xia Y."/>
            <person name="Xiao G."/>
            <person name="Xiong C."/>
            <person name="Hu X."/>
            <person name="Zhang S."/>
            <person name="Zheng H."/>
            <person name="Huang Y."/>
            <person name="Zhou Y."/>
            <person name="Wang S."/>
            <person name="Zhao G.P."/>
            <person name="Liu X."/>
            <person name="St Leger R.J."/>
            <person name="Wang C."/>
        </authorList>
    </citation>
    <scope>NUCLEOTIDE SEQUENCE [LARGE SCALE GENOMIC DNA]</scope>
    <source>
        <strain evidence="1 2">CM01</strain>
    </source>
</reference>
<name>G3JU21_CORMM</name>
<organism evidence="1 2">
    <name type="scientific">Cordyceps militaris (strain CM01)</name>
    <name type="common">Caterpillar fungus</name>
    <dbReference type="NCBI Taxonomy" id="983644"/>
    <lineage>
        <taxon>Eukaryota</taxon>
        <taxon>Fungi</taxon>
        <taxon>Dikarya</taxon>
        <taxon>Ascomycota</taxon>
        <taxon>Pezizomycotina</taxon>
        <taxon>Sordariomycetes</taxon>
        <taxon>Hypocreomycetidae</taxon>
        <taxon>Hypocreales</taxon>
        <taxon>Cordycipitaceae</taxon>
        <taxon>Cordyceps</taxon>
    </lineage>
</organism>
<protein>
    <submittedName>
        <fullName evidence="1">Uncharacterized protein</fullName>
    </submittedName>
</protein>
<dbReference type="OMA" id="DLIEVAW"/>
<proteinExistence type="predicted"/>
<dbReference type="HOGENOM" id="CLU_100665_1_0_1"/>
<accession>G3JU21</accession>
<dbReference type="GeneID" id="18171314"/>
<dbReference type="EMBL" id="JH126406">
    <property type="protein sequence ID" value="EGX88175.1"/>
    <property type="molecule type" value="Genomic_DNA"/>
</dbReference>
<dbReference type="eggNOG" id="ENOG502SUBU">
    <property type="taxonomic scope" value="Eukaryota"/>
</dbReference>
<dbReference type="InParanoid" id="G3JU21"/>
<dbReference type="VEuPathDB" id="FungiDB:CCM_09311"/>
<dbReference type="OrthoDB" id="2322999at2759"/>
<keyword evidence="2" id="KW-1185">Reference proteome</keyword>
<dbReference type="AlphaFoldDB" id="G3JU21"/>
<gene>
    <name evidence="1" type="ORF">CCM_09311</name>
</gene>
<evidence type="ECO:0000313" key="1">
    <source>
        <dbReference type="EMBL" id="EGX88175.1"/>
    </source>
</evidence>
<sequence>MPSQAPSGQIMQYSCDAYNSLPDVSAASAAFQACEGEVIARDLMRDLFRKKNVQDTFGLTLLHRHGRPLAAGERMTAVSGTRSPAPSQVGEPSVWRVNDADGRVIPIEFSFDAPSINWNKDDLQEFAKEFFAVLLEHQAERHFGLCLYPGDGYPGHIDVEDGESTTGLAPEEAYNFPRTDLIEVAWFYTDDHLDRDCKYYCLNTKK</sequence>
<evidence type="ECO:0000313" key="2">
    <source>
        <dbReference type="Proteomes" id="UP000001610"/>
    </source>
</evidence>
<dbReference type="KEGG" id="cmt:CCM_09311"/>